<dbReference type="InterPro" id="IPR000531">
    <property type="entry name" value="Beta-barrel_TonB"/>
</dbReference>
<keyword evidence="8 13" id="KW-0798">TonB box</keyword>
<evidence type="ECO:0000259" key="15">
    <source>
        <dbReference type="Pfam" id="PF07715"/>
    </source>
</evidence>
<feature type="domain" description="TonB-dependent receptor plug" evidence="15">
    <location>
        <begin position="78"/>
        <end position="177"/>
    </location>
</feature>
<dbReference type="GO" id="GO:0038023">
    <property type="term" value="F:signaling receptor activity"/>
    <property type="evidence" value="ECO:0007669"/>
    <property type="project" value="InterPro"/>
</dbReference>
<dbReference type="GO" id="GO:0009279">
    <property type="term" value="C:cell outer membrane"/>
    <property type="evidence" value="ECO:0007669"/>
    <property type="project" value="UniProtKB-SubCell"/>
</dbReference>
<dbReference type="EMBL" id="SOCA01000002">
    <property type="protein sequence ID" value="TDU72852.1"/>
    <property type="molecule type" value="Genomic_DNA"/>
</dbReference>
<evidence type="ECO:0000256" key="7">
    <source>
        <dbReference type="ARBA" id="ARBA00023065"/>
    </source>
</evidence>
<evidence type="ECO:0000259" key="14">
    <source>
        <dbReference type="Pfam" id="PF00593"/>
    </source>
</evidence>
<proteinExistence type="inferred from homology"/>
<dbReference type="CDD" id="cd01347">
    <property type="entry name" value="ligand_gated_channel"/>
    <property type="match status" value="1"/>
</dbReference>
<dbReference type="InterPro" id="IPR039426">
    <property type="entry name" value="TonB-dep_rcpt-like"/>
</dbReference>
<keyword evidence="6" id="KW-0732">Signal</keyword>
<protein>
    <submittedName>
        <fullName evidence="16">Catecholate siderophore receptor</fullName>
    </submittedName>
</protein>
<keyword evidence="3 12" id="KW-0813">Transport</keyword>
<evidence type="ECO:0000256" key="3">
    <source>
        <dbReference type="ARBA" id="ARBA00022448"/>
    </source>
</evidence>
<comment type="caution">
    <text evidence="16">The sequence shown here is derived from an EMBL/GenBank/DDBJ whole genome shotgun (WGS) entry which is preliminary data.</text>
</comment>
<dbReference type="InterPro" id="IPR036942">
    <property type="entry name" value="Beta-barrel_TonB_sf"/>
</dbReference>
<evidence type="ECO:0000256" key="5">
    <source>
        <dbReference type="ARBA" id="ARBA00022692"/>
    </source>
</evidence>
<evidence type="ECO:0000256" key="1">
    <source>
        <dbReference type="ARBA" id="ARBA00004571"/>
    </source>
</evidence>
<dbReference type="Proteomes" id="UP000295662">
    <property type="component" value="Unassembled WGS sequence"/>
</dbReference>
<organism evidence="16 17">
    <name type="scientific">Prosthecobacter fusiformis</name>
    <dbReference type="NCBI Taxonomy" id="48464"/>
    <lineage>
        <taxon>Bacteria</taxon>
        <taxon>Pseudomonadati</taxon>
        <taxon>Verrucomicrobiota</taxon>
        <taxon>Verrucomicrobiia</taxon>
        <taxon>Verrucomicrobiales</taxon>
        <taxon>Verrucomicrobiaceae</taxon>
        <taxon>Prosthecobacter</taxon>
    </lineage>
</organism>
<dbReference type="InterPro" id="IPR010105">
    <property type="entry name" value="TonB_sidphr_rcpt"/>
</dbReference>
<dbReference type="PANTHER" id="PTHR32552">
    <property type="entry name" value="FERRICHROME IRON RECEPTOR-RELATED"/>
    <property type="match status" value="1"/>
</dbReference>
<dbReference type="Pfam" id="PF00593">
    <property type="entry name" value="TonB_dep_Rec_b-barrel"/>
    <property type="match status" value="1"/>
</dbReference>
<dbReference type="RefSeq" id="WP_133793967.1">
    <property type="nucleotide sequence ID" value="NZ_SOCA01000002.1"/>
</dbReference>
<evidence type="ECO:0000313" key="16">
    <source>
        <dbReference type="EMBL" id="TDU72852.1"/>
    </source>
</evidence>
<evidence type="ECO:0000256" key="6">
    <source>
        <dbReference type="ARBA" id="ARBA00022729"/>
    </source>
</evidence>
<dbReference type="PANTHER" id="PTHR32552:SF83">
    <property type="entry name" value="BLR3904 PROTEIN"/>
    <property type="match status" value="1"/>
</dbReference>
<reference evidence="16 17" key="1">
    <citation type="submission" date="2019-03" db="EMBL/GenBank/DDBJ databases">
        <title>Genomic Encyclopedia of Archaeal and Bacterial Type Strains, Phase II (KMG-II): from individual species to whole genera.</title>
        <authorList>
            <person name="Goeker M."/>
        </authorList>
    </citation>
    <scope>NUCLEOTIDE SEQUENCE [LARGE SCALE GENOMIC DNA]</scope>
    <source>
        <strain evidence="16 17">ATCC 25309</strain>
    </source>
</reference>
<dbReference type="Gene3D" id="2.170.130.10">
    <property type="entry name" value="TonB-dependent receptor, plug domain"/>
    <property type="match status" value="1"/>
</dbReference>
<dbReference type="Pfam" id="PF07715">
    <property type="entry name" value="Plug"/>
    <property type="match status" value="1"/>
</dbReference>
<dbReference type="NCBIfam" id="TIGR01783">
    <property type="entry name" value="TonB-siderophor"/>
    <property type="match status" value="1"/>
</dbReference>
<dbReference type="InterPro" id="IPR037066">
    <property type="entry name" value="Plug_dom_sf"/>
</dbReference>
<evidence type="ECO:0000256" key="4">
    <source>
        <dbReference type="ARBA" id="ARBA00022452"/>
    </source>
</evidence>
<evidence type="ECO:0000256" key="9">
    <source>
        <dbReference type="ARBA" id="ARBA00023136"/>
    </source>
</evidence>
<dbReference type="PROSITE" id="PS52016">
    <property type="entry name" value="TONB_DEPENDENT_REC_3"/>
    <property type="match status" value="1"/>
</dbReference>
<name>A0A4R7S393_9BACT</name>
<evidence type="ECO:0000256" key="2">
    <source>
        <dbReference type="ARBA" id="ARBA00009810"/>
    </source>
</evidence>
<keyword evidence="9 12" id="KW-0472">Membrane</keyword>
<evidence type="ECO:0000256" key="13">
    <source>
        <dbReference type="RuleBase" id="RU003357"/>
    </source>
</evidence>
<feature type="domain" description="TonB-dependent receptor-like beta-barrel" evidence="14">
    <location>
        <begin position="252"/>
        <end position="727"/>
    </location>
</feature>
<evidence type="ECO:0000256" key="11">
    <source>
        <dbReference type="ARBA" id="ARBA00023237"/>
    </source>
</evidence>
<comment type="similarity">
    <text evidence="2 12 13">Belongs to the TonB-dependent receptor family.</text>
</comment>
<evidence type="ECO:0000256" key="10">
    <source>
        <dbReference type="ARBA" id="ARBA00023170"/>
    </source>
</evidence>
<dbReference type="Gene3D" id="2.40.170.20">
    <property type="entry name" value="TonB-dependent receptor, beta-barrel domain"/>
    <property type="match status" value="1"/>
</dbReference>
<dbReference type="GO" id="GO:0015344">
    <property type="term" value="F:siderophore uptake transmembrane transporter activity"/>
    <property type="evidence" value="ECO:0007669"/>
    <property type="project" value="TreeGrafter"/>
</dbReference>
<keyword evidence="7" id="KW-0406">Ion transport</keyword>
<keyword evidence="11 12" id="KW-0998">Cell outer membrane</keyword>
<evidence type="ECO:0000256" key="8">
    <source>
        <dbReference type="ARBA" id="ARBA00023077"/>
    </source>
</evidence>
<evidence type="ECO:0000313" key="17">
    <source>
        <dbReference type="Proteomes" id="UP000295662"/>
    </source>
</evidence>
<dbReference type="FunFam" id="2.170.130.10:FF:000001">
    <property type="entry name" value="Catecholate siderophore TonB-dependent receptor"/>
    <property type="match status" value="1"/>
</dbReference>
<keyword evidence="10 16" id="KW-0675">Receptor</keyword>
<keyword evidence="5 12" id="KW-0812">Transmembrane</keyword>
<dbReference type="SUPFAM" id="SSF56935">
    <property type="entry name" value="Porins"/>
    <property type="match status" value="1"/>
</dbReference>
<gene>
    <name evidence="16" type="ORF">EI77_01318</name>
</gene>
<evidence type="ECO:0000256" key="12">
    <source>
        <dbReference type="PROSITE-ProRule" id="PRU01360"/>
    </source>
</evidence>
<keyword evidence="17" id="KW-1185">Reference proteome</keyword>
<sequence length="757" mass="82595">MKLNTSSIRSLPQGLAWTSTLGFLGSLAAQTVAPAPITPKPTATAEDSDELPEVVVTAETEKVYKPERLQSPKYTEPLRDVAQTITVIPKTVIEDRGAFSLRDVLRNTPGISMQAGEGGGGLPGDNLTIRGFSSRSDFYLDGVRDIGSYNRDPFNTEQVEVTKGPASTNAGRGSTGGSINLATKMANLEQGGAISQSFGTDNLYRSTLDYNQTISEHSALRINALYHSADTPGRDITNQERYGIAASLAFGLGTDTRVFLNYQHLTENNIPDYGIPWVPNNGTFSGSGASLAGHEDGPPPVSFDSFYGRENTDFEDVQSDVITAIIEHDFSDNLKLRNVLRYGRTHRNSVITAPRFFDTVPTAQIPDPLNPGGFIDDPTTVGNQYTSRINRQMQAREQTQEIISNQTNLNANFETGLLKHALVAGMEISMERQVNANAARADAGSRGDVLDPNFNDDAYTGRPLLPTPAESHLDTVAFYLFDTINITRFVELNGGLRFDHIEADVRGVGATPDQFRRDDMLSWKVGIVLKPVEYGSIYFGYGTSFNPSIDTNTGLGLSTAQVSLEPEENRNMELGTKWDFLDERLSFTAALFRSEKTNARTTDVGGATVLAGNQLVDGVEFGVAGSITKDWQIFAGYAYMQSEIEESGNAAELGQSLGNTPDHSFNIWTTYNLPFRVQVGFGAQYVGDRQNGNTNTARTAPGYWTCDAMLNYQVNDKFNVRLNVYNIADERYIDRVGGGHFIPGAGRSAALTASYKF</sequence>
<dbReference type="AlphaFoldDB" id="A0A4R7S393"/>
<accession>A0A4R7S393</accession>
<keyword evidence="4 12" id="KW-1134">Transmembrane beta strand</keyword>
<dbReference type="GO" id="GO:0015891">
    <property type="term" value="P:siderophore transport"/>
    <property type="evidence" value="ECO:0007669"/>
    <property type="project" value="InterPro"/>
</dbReference>
<dbReference type="OrthoDB" id="9760333at2"/>
<comment type="subcellular location">
    <subcellularLocation>
        <location evidence="1 12">Cell outer membrane</location>
        <topology evidence="1 12">Multi-pass membrane protein</topology>
    </subcellularLocation>
</comment>
<dbReference type="InterPro" id="IPR012910">
    <property type="entry name" value="Plug_dom"/>
</dbReference>